<evidence type="ECO:0008006" key="4">
    <source>
        <dbReference type="Google" id="ProtNLM"/>
    </source>
</evidence>
<dbReference type="GO" id="GO:0003677">
    <property type="term" value="F:DNA binding"/>
    <property type="evidence" value="ECO:0007669"/>
    <property type="project" value="InterPro"/>
</dbReference>
<evidence type="ECO:0000313" key="2">
    <source>
        <dbReference type="EMBL" id="PZN84714.1"/>
    </source>
</evidence>
<name>A0A2W4TK04_9GAMM</name>
<dbReference type="SUPFAM" id="SSF56349">
    <property type="entry name" value="DNA breaking-rejoining enzymes"/>
    <property type="match status" value="1"/>
</dbReference>
<dbReference type="InterPro" id="IPR011010">
    <property type="entry name" value="DNA_brk_join_enz"/>
</dbReference>
<comment type="caution">
    <text evidence="2">The sequence shown here is derived from an EMBL/GenBank/DDBJ whole genome shotgun (WGS) entry which is preliminary data.</text>
</comment>
<sequence length="386" mass="42303">MEYTKGSNRTDVRIEAAALWESNVGAPVRSSRATTAKRHKKRATATPKVVPIQPTSKSNDPVSEVINNWKPGRRLPEIALVWEEIAPIVRAHVSGTGVAGVDPARKYLVALARHTATRKNAGHRIDDAEELLGDDALISTFGSKAPTKQMKSSRALELGQIRRLRARLLPEVYEKSPDLVVGRKGFVEAYSPSEIAQLMAYARQRSNPVALHLHAALLLSLGAGLTGFELSLARGSDLVATPWGLFIDTQGLSFGGNRGARQVPILEQYEDELSELAKEIGDDLFLGVDGSGKPQEPSSMQAKRRNLPRFKANRARSNWTRSLLENGATFICLREAGVAVANEGYLSKLSKDLTVDFQEYITTVRGGNTTFDQSKHPHLFQYAKGQ</sequence>
<evidence type="ECO:0000256" key="1">
    <source>
        <dbReference type="SAM" id="MobiDB-lite"/>
    </source>
</evidence>
<reference evidence="2 3" key="1">
    <citation type="journal article" date="2018" name="Aquat. Microb. Ecol.">
        <title>Gammaproteobacterial methanotrophs dominate.</title>
        <authorList>
            <person name="Rissanen A.J."/>
            <person name="Saarenheimo J."/>
            <person name="Tiirola M."/>
            <person name="Peura S."/>
            <person name="Aalto S.L."/>
            <person name="Karvinen A."/>
            <person name="Nykanen H."/>
        </authorList>
    </citation>
    <scope>NUCLEOTIDE SEQUENCE [LARGE SCALE GENOMIC DNA]</scope>
    <source>
        <strain evidence="2">AMbin10</strain>
    </source>
</reference>
<feature type="region of interest" description="Disordered" evidence="1">
    <location>
        <begin position="30"/>
        <end position="61"/>
    </location>
</feature>
<proteinExistence type="predicted"/>
<accession>A0A2W4TK04</accession>
<dbReference type="Proteomes" id="UP000249396">
    <property type="component" value="Unassembled WGS sequence"/>
</dbReference>
<evidence type="ECO:0000313" key="3">
    <source>
        <dbReference type="Proteomes" id="UP000249396"/>
    </source>
</evidence>
<dbReference type="EMBL" id="QJPH01000144">
    <property type="protein sequence ID" value="PZN84714.1"/>
    <property type="molecule type" value="Genomic_DNA"/>
</dbReference>
<dbReference type="AlphaFoldDB" id="A0A2W4TK04"/>
<protein>
    <recommendedName>
        <fullName evidence="4">Tyr recombinase domain-containing protein</fullName>
    </recommendedName>
</protein>
<organism evidence="2 3">
    <name type="scientific">Candidatus Methylumidiphilus alinenensis</name>
    <dbReference type="NCBI Taxonomy" id="2202197"/>
    <lineage>
        <taxon>Bacteria</taxon>
        <taxon>Pseudomonadati</taxon>
        <taxon>Pseudomonadota</taxon>
        <taxon>Gammaproteobacteria</taxon>
        <taxon>Methylococcales</taxon>
        <taxon>Candidatus Methylumidiphilus</taxon>
    </lineage>
</organism>
<gene>
    <name evidence="2" type="ORF">DM484_02430</name>
</gene>